<evidence type="ECO:0000313" key="1">
    <source>
        <dbReference type="EMBL" id="MCG2578652.1"/>
    </source>
</evidence>
<reference evidence="1" key="1">
    <citation type="submission" date="2022-01" db="EMBL/GenBank/DDBJ databases">
        <authorList>
            <person name="Jo J.-H."/>
            <person name="Im W.-T."/>
        </authorList>
    </citation>
    <scope>NUCLEOTIDE SEQUENCE</scope>
    <source>
        <strain evidence="1">XY25</strain>
    </source>
</reference>
<dbReference type="InterPro" id="IPR014985">
    <property type="entry name" value="WbqC"/>
</dbReference>
<comment type="caution">
    <text evidence="1">The sequence shown here is derived from an EMBL/GenBank/DDBJ whole genome shotgun (WGS) entry which is preliminary data.</text>
</comment>
<name>A0ABS9K657_9RHOO</name>
<accession>A0ABS9K657</accession>
<dbReference type="Pfam" id="PF08889">
    <property type="entry name" value="WbqC"/>
    <property type="match status" value="1"/>
</dbReference>
<keyword evidence="2" id="KW-1185">Reference proteome</keyword>
<organism evidence="1 2">
    <name type="scientific">Dechloromonas hankyongensis</name>
    <dbReference type="NCBI Taxonomy" id="2908002"/>
    <lineage>
        <taxon>Bacteria</taxon>
        <taxon>Pseudomonadati</taxon>
        <taxon>Pseudomonadota</taxon>
        <taxon>Betaproteobacteria</taxon>
        <taxon>Rhodocyclales</taxon>
        <taxon>Azonexaceae</taxon>
        <taxon>Dechloromonas</taxon>
    </lineage>
</organism>
<dbReference type="Proteomes" id="UP001165384">
    <property type="component" value="Unassembled WGS sequence"/>
</dbReference>
<dbReference type="RefSeq" id="WP_275712040.1">
    <property type="nucleotide sequence ID" value="NZ_JAKLTN010000004.1"/>
</dbReference>
<proteinExistence type="predicted"/>
<sequence length="242" mass="27810">MIVATHQPHYLPWLGYLDRMEKADLFVILDHVQFERRNYQNRTHILLDGVPRWLTVPVVQASQQERVIDKRIENPPGDKKSWGLKHYQTLRHAYRDAPFFDLYGPKLFKILSTCPERLVDIDQMTLDFLREALDIHTPLINSSDLKLSGARSELILNLCLAVGADTYLAGMGGSRTYLDRAMFDKAGVQIVWQEFQHPIYFQCGGAPFMPGLSAVDLLFNHGPQSVDILHRQTRQRRVAEVA</sequence>
<gene>
    <name evidence="1" type="ORF">LZ012_16765</name>
</gene>
<dbReference type="EMBL" id="JAKLTN010000004">
    <property type="protein sequence ID" value="MCG2578652.1"/>
    <property type="molecule type" value="Genomic_DNA"/>
</dbReference>
<protein>
    <submittedName>
        <fullName evidence="1">WbqC family protein</fullName>
    </submittedName>
</protein>
<evidence type="ECO:0000313" key="2">
    <source>
        <dbReference type="Proteomes" id="UP001165384"/>
    </source>
</evidence>